<dbReference type="SUPFAM" id="SSF53850">
    <property type="entry name" value="Periplasmic binding protein-like II"/>
    <property type="match status" value="1"/>
</dbReference>
<protein>
    <submittedName>
        <fullName evidence="11">ABC transporter substrate-binding protein/permease</fullName>
    </submittedName>
</protein>
<feature type="domain" description="ABC transmembrane type-1" evidence="10">
    <location>
        <begin position="289"/>
        <end position="476"/>
    </location>
</feature>
<reference evidence="11" key="1">
    <citation type="submission" date="2023-07" db="EMBL/GenBank/DDBJ databases">
        <title>Between Cages and Wild: Unraveling the Impact of Captivity on Animal Microbiomes and Antimicrobial Resistance.</title>
        <authorList>
            <person name="Schmartz G.P."/>
            <person name="Rehner J."/>
            <person name="Schuff M.J."/>
            <person name="Becker S.L."/>
            <person name="Kravczyk M."/>
            <person name="Gurevich A."/>
            <person name="Francke R."/>
            <person name="Mueller R."/>
            <person name="Keller V."/>
            <person name="Keller A."/>
        </authorList>
    </citation>
    <scope>NUCLEOTIDE SEQUENCE</scope>
    <source>
        <strain evidence="11">S39M_St_73</strain>
    </source>
</reference>
<comment type="caution">
    <text evidence="11">The sequence shown here is derived from an EMBL/GenBank/DDBJ whole genome shotgun (WGS) entry which is preliminary data.</text>
</comment>
<keyword evidence="3 9" id="KW-0813">Transport</keyword>
<keyword evidence="4" id="KW-1003">Cell membrane</keyword>
<evidence type="ECO:0000256" key="2">
    <source>
        <dbReference type="ARBA" id="ARBA00010072"/>
    </source>
</evidence>
<feature type="transmembrane region" description="Helical" evidence="9">
    <location>
        <begin position="293"/>
        <end position="313"/>
    </location>
</feature>
<evidence type="ECO:0000256" key="4">
    <source>
        <dbReference type="ARBA" id="ARBA00022475"/>
    </source>
</evidence>
<dbReference type="Gene3D" id="3.40.190.10">
    <property type="entry name" value="Periplasmic binding protein-like II"/>
    <property type="match status" value="2"/>
</dbReference>
<sequence length="485" mass="52896">MFKKAMAVLSLIVVLIITYLGLPQEVGAAQTVEDIQDKGTLILGTSADYPPYEFHATIDGKDEIIGMDISLAEAIADELGVNLQIEDLGFDALLPALEAGTVDMVIAGLSPTPEREKSVSFSKIYYEDKPSIVILDKNRDLYGNQESLAGHTVGAQTGSIQADFAEQVEGAETYFLGDINQLVIALQTEKIEAMILTNSTAQIYQENRGDLYIYEGDFEGGEVEGNAVAFPLGSDDLVELADGVIDEVHADDQLETWLQEVSPYVELSEDDEESGSFLSQYWPLFWEGTKTTILVSVIGVFFGVILGVLLALMRLSDQAVLSTLATAYIEFVRGTPLLIQVMFIYFGLGMLVNIQAIAAGIIAISLNSGAYVAEIIRSGLSSIPVGQSEASRSLGLSYIKTMRHIVFPQALKNIWPALGNEFVTIIKESSIISTIGVAELTYQTGIVQTQSYKGILPLFISMILYFILTFTLTKVLNHLENKMSY</sequence>
<dbReference type="Proteomes" id="UP001171751">
    <property type="component" value="Unassembled WGS sequence"/>
</dbReference>
<dbReference type="InterPro" id="IPR000515">
    <property type="entry name" value="MetI-like"/>
</dbReference>
<dbReference type="GO" id="GO:0022857">
    <property type="term" value="F:transmembrane transporter activity"/>
    <property type="evidence" value="ECO:0007669"/>
    <property type="project" value="InterPro"/>
</dbReference>
<evidence type="ECO:0000256" key="5">
    <source>
        <dbReference type="ARBA" id="ARBA00022692"/>
    </source>
</evidence>
<dbReference type="InterPro" id="IPR010065">
    <property type="entry name" value="AA_ABC_transptr_permease_3TM"/>
</dbReference>
<accession>A0AA43UCI5</accession>
<dbReference type="SMART" id="SM00062">
    <property type="entry name" value="PBPb"/>
    <property type="match status" value="1"/>
</dbReference>
<dbReference type="PROSITE" id="PS50928">
    <property type="entry name" value="ABC_TM1"/>
    <property type="match status" value="1"/>
</dbReference>
<comment type="similarity">
    <text evidence="2">Belongs to the binding-protein-dependent transport system permease family. HisMQ subfamily.</text>
</comment>
<evidence type="ECO:0000256" key="7">
    <source>
        <dbReference type="ARBA" id="ARBA00022989"/>
    </source>
</evidence>
<dbReference type="PANTHER" id="PTHR30614:SF20">
    <property type="entry name" value="GLUTAMINE TRANSPORT SYSTEM PERMEASE PROTEIN GLNP"/>
    <property type="match status" value="1"/>
</dbReference>
<dbReference type="GO" id="GO:0043190">
    <property type="term" value="C:ATP-binding cassette (ABC) transporter complex"/>
    <property type="evidence" value="ECO:0007669"/>
    <property type="project" value="InterPro"/>
</dbReference>
<evidence type="ECO:0000256" key="9">
    <source>
        <dbReference type="RuleBase" id="RU363032"/>
    </source>
</evidence>
<dbReference type="InterPro" id="IPR001638">
    <property type="entry name" value="Solute-binding_3/MltF_N"/>
</dbReference>
<evidence type="ECO:0000256" key="1">
    <source>
        <dbReference type="ARBA" id="ARBA00004651"/>
    </source>
</evidence>
<keyword evidence="5 9" id="KW-0812">Transmembrane</keyword>
<keyword evidence="6" id="KW-0029">Amino-acid transport</keyword>
<dbReference type="Pfam" id="PF00528">
    <property type="entry name" value="BPD_transp_1"/>
    <property type="match status" value="1"/>
</dbReference>
<dbReference type="SUPFAM" id="SSF161098">
    <property type="entry name" value="MetI-like"/>
    <property type="match status" value="1"/>
</dbReference>
<evidence type="ECO:0000259" key="10">
    <source>
        <dbReference type="PROSITE" id="PS50928"/>
    </source>
</evidence>
<evidence type="ECO:0000256" key="6">
    <source>
        <dbReference type="ARBA" id="ARBA00022970"/>
    </source>
</evidence>
<gene>
    <name evidence="11" type="ORF">Q4F26_03820</name>
</gene>
<dbReference type="PANTHER" id="PTHR30614">
    <property type="entry name" value="MEMBRANE COMPONENT OF AMINO ACID ABC TRANSPORTER"/>
    <property type="match status" value="1"/>
</dbReference>
<evidence type="ECO:0000256" key="3">
    <source>
        <dbReference type="ARBA" id="ARBA00022448"/>
    </source>
</evidence>
<keyword evidence="7 9" id="KW-1133">Transmembrane helix</keyword>
<feature type="transmembrane region" description="Helical" evidence="9">
    <location>
        <begin position="455"/>
        <end position="476"/>
    </location>
</feature>
<evidence type="ECO:0000256" key="8">
    <source>
        <dbReference type="ARBA" id="ARBA00023136"/>
    </source>
</evidence>
<dbReference type="NCBIfam" id="TIGR01726">
    <property type="entry name" value="HEQRo_perm_3TM"/>
    <property type="match status" value="1"/>
</dbReference>
<evidence type="ECO:0000313" key="12">
    <source>
        <dbReference type="Proteomes" id="UP001171751"/>
    </source>
</evidence>
<proteinExistence type="inferred from homology"/>
<comment type="subcellular location">
    <subcellularLocation>
        <location evidence="1 9">Cell membrane</location>
        <topology evidence="1 9">Multi-pass membrane protein</topology>
    </subcellularLocation>
</comment>
<organism evidence="11 12">
    <name type="scientific">Atopococcus tabaci</name>
    <dbReference type="NCBI Taxonomy" id="269774"/>
    <lineage>
        <taxon>Bacteria</taxon>
        <taxon>Bacillati</taxon>
        <taxon>Bacillota</taxon>
        <taxon>Bacilli</taxon>
        <taxon>Lactobacillales</taxon>
        <taxon>Carnobacteriaceae</taxon>
        <taxon>Atopococcus</taxon>
    </lineage>
</organism>
<evidence type="ECO:0000313" key="11">
    <source>
        <dbReference type="EMBL" id="MDO5457452.1"/>
    </source>
</evidence>
<keyword evidence="8 9" id="KW-0472">Membrane</keyword>
<dbReference type="GO" id="GO:0006865">
    <property type="term" value="P:amino acid transport"/>
    <property type="evidence" value="ECO:0007669"/>
    <property type="project" value="UniProtKB-KW"/>
</dbReference>
<dbReference type="CDD" id="cd06261">
    <property type="entry name" value="TM_PBP2"/>
    <property type="match status" value="1"/>
</dbReference>
<dbReference type="AlphaFoldDB" id="A0AA43UCI5"/>
<dbReference type="InterPro" id="IPR035906">
    <property type="entry name" value="MetI-like_sf"/>
</dbReference>
<keyword evidence="12" id="KW-1185">Reference proteome</keyword>
<name>A0AA43UCI5_9LACT</name>
<dbReference type="Gene3D" id="1.10.3720.10">
    <property type="entry name" value="MetI-like"/>
    <property type="match status" value="1"/>
</dbReference>
<dbReference type="InterPro" id="IPR043429">
    <property type="entry name" value="ArtM/GltK/GlnP/TcyL/YhdX-like"/>
</dbReference>
<dbReference type="FunFam" id="1.10.3720.10:FF:000033">
    <property type="entry name" value="Polar amino acid ABC transporter permease"/>
    <property type="match status" value="1"/>
</dbReference>
<dbReference type="EMBL" id="JAUNQW010000012">
    <property type="protein sequence ID" value="MDO5457452.1"/>
    <property type="molecule type" value="Genomic_DNA"/>
</dbReference>
<dbReference type="Pfam" id="PF00497">
    <property type="entry name" value="SBP_bac_3"/>
    <property type="match status" value="1"/>
</dbReference>